<keyword evidence="3" id="KW-0472">Membrane</keyword>
<keyword evidence="5" id="KW-1185">Reference proteome</keyword>
<evidence type="ECO:0000256" key="2">
    <source>
        <dbReference type="RuleBase" id="RU000461"/>
    </source>
</evidence>
<evidence type="ECO:0000256" key="1">
    <source>
        <dbReference type="PIRSR" id="PIRSR602401-1"/>
    </source>
</evidence>
<comment type="similarity">
    <text evidence="2">Belongs to the cytochrome P450 family.</text>
</comment>
<dbReference type="Pfam" id="PF00067">
    <property type="entry name" value="p450"/>
    <property type="match status" value="1"/>
</dbReference>
<dbReference type="Gene3D" id="1.10.630.10">
    <property type="entry name" value="Cytochrome P450"/>
    <property type="match status" value="1"/>
</dbReference>
<feature type="transmembrane region" description="Helical" evidence="3">
    <location>
        <begin position="28"/>
        <end position="47"/>
    </location>
</feature>
<dbReference type="STRING" id="13333.U5D4Q9"/>
<name>U5D4Q9_AMBTC</name>
<evidence type="ECO:0000256" key="3">
    <source>
        <dbReference type="SAM" id="Phobius"/>
    </source>
</evidence>
<sequence length="555" mass="62817">MAFMEGFLLPLFRVTSPYFSIRNLFERWVPLICTVIAIVVGIIYVYFSAPSWRVRAVPGHPTRWFLGHLHLLAKHGPGVFSVLAKEYGPIYRFHMGRQPLVIIADAELCREAGIKKFKDLPNRSIPSPISASPLHLKGLFFSRGSRWSIMRNTITSLYQPSHLASLIPTMHFFIASASSMLESHLQRKEDDVNFSELTLKLTTDVIGRAAFGVNFGLTGSSSAQSGQNTLKKDENSEDGYISKFLNQHIYSTTSLKMDLTGTFSIILGLFFPILQNPVRWLLCRIPGTADREHELANKELSQRVDEVVEKRCKEIEGGSSNIDLLTAVLNAQESYRAISKKIFTPECVSSLAYEHLLAGSATTSFTMAATVYLVSAHPEVEEKLLREIDTFGPPNKRPDAEDLRLNFPYLDMVVKEAMRFFTVSPLVAREAERDVQIGGYLLPKGTWIWLALGVLAKDPSNFPEPEKFKPERFDPQGEEEKKRHPYAHIPFGIGPRACVGGKFSIQEIKLTLIYLYQRYIFRHSPNMESPLEFDYGVVLNYKHGVKLRILKRSRV</sequence>
<dbReference type="SUPFAM" id="SSF48264">
    <property type="entry name" value="Cytochrome P450"/>
    <property type="match status" value="1"/>
</dbReference>
<dbReference type="GO" id="GO:0020037">
    <property type="term" value="F:heme binding"/>
    <property type="evidence" value="ECO:0007669"/>
    <property type="project" value="InterPro"/>
</dbReference>
<comment type="cofactor">
    <cofactor evidence="1">
        <name>heme</name>
        <dbReference type="ChEBI" id="CHEBI:30413"/>
    </cofactor>
</comment>
<dbReference type="eggNOG" id="KOG0158">
    <property type="taxonomic scope" value="Eukaryota"/>
</dbReference>
<evidence type="ECO:0000313" key="5">
    <source>
        <dbReference type="Proteomes" id="UP000017836"/>
    </source>
</evidence>
<feature type="binding site" description="axial binding residue" evidence="1">
    <location>
        <position position="498"/>
    </location>
    <ligand>
        <name>heme</name>
        <dbReference type="ChEBI" id="CHEBI:30413"/>
    </ligand>
    <ligandPart>
        <name>Fe</name>
        <dbReference type="ChEBI" id="CHEBI:18248"/>
    </ligandPart>
</feature>
<keyword evidence="2" id="KW-0560">Oxidoreductase</keyword>
<protein>
    <recommendedName>
        <fullName evidence="6">Cytochrome P450</fullName>
    </recommendedName>
</protein>
<keyword evidence="2" id="KW-0503">Monooxygenase</keyword>
<dbReference type="AlphaFoldDB" id="U5D4Q9"/>
<dbReference type="GO" id="GO:0005506">
    <property type="term" value="F:iron ion binding"/>
    <property type="evidence" value="ECO:0007669"/>
    <property type="project" value="InterPro"/>
</dbReference>
<reference evidence="5" key="1">
    <citation type="journal article" date="2013" name="Science">
        <title>The Amborella genome and the evolution of flowering plants.</title>
        <authorList>
            <consortium name="Amborella Genome Project"/>
        </authorList>
    </citation>
    <scope>NUCLEOTIDE SEQUENCE [LARGE SCALE GENOMIC DNA]</scope>
</reference>
<dbReference type="PRINTS" id="PR00463">
    <property type="entry name" value="EP450I"/>
</dbReference>
<evidence type="ECO:0000313" key="4">
    <source>
        <dbReference type="EMBL" id="ERN15343.1"/>
    </source>
</evidence>
<dbReference type="Gramene" id="ERN15343">
    <property type="protein sequence ID" value="ERN15343"/>
    <property type="gene ID" value="AMTR_s00036p00136810"/>
</dbReference>
<dbReference type="InterPro" id="IPR001128">
    <property type="entry name" value="Cyt_P450"/>
</dbReference>
<dbReference type="PRINTS" id="PR00385">
    <property type="entry name" value="P450"/>
</dbReference>
<keyword evidence="1 2" id="KW-0349">Heme</keyword>
<dbReference type="PANTHER" id="PTHR24301">
    <property type="entry name" value="THROMBOXANE-A SYNTHASE"/>
    <property type="match status" value="1"/>
</dbReference>
<dbReference type="PANTHER" id="PTHR24301:SF2">
    <property type="entry name" value="THROMBOXANE-A SYNTHASE"/>
    <property type="match status" value="1"/>
</dbReference>
<organism evidence="4 5">
    <name type="scientific">Amborella trichopoda</name>
    <dbReference type="NCBI Taxonomy" id="13333"/>
    <lineage>
        <taxon>Eukaryota</taxon>
        <taxon>Viridiplantae</taxon>
        <taxon>Streptophyta</taxon>
        <taxon>Embryophyta</taxon>
        <taxon>Tracheophyta</taxon>
        <taxon>Spermatophyta</taxon>
        <taxon>Magnoliopsida</taxon>
        <taxon>Amborellales</taxon>
        <taxon>Amborellaceae</taxon>
        <taxon>Amborella</taxon>
    </lineage>
</organism>
<dbReference type="PROSITE" id="PS00086">
    <property type="entry name" value="CYTOCHROME_P450"/>
    <property type="match status" value="1"/>
</dbReference>
<dbReference type="InterPro" id="IPR036396">
    <property type="entry name" value="Cyt_P450_sf"/>
</dbReference>
<proteinExistence type="inferred from homology"/>
<dbReference type="Proteomes" id="UP000017836">
    <property type="component" value="Unassembled WGS sequence"/>
</dbReference>
<gene>
    <name evidence="4" type="ORF">AMTR_s00036p00136810</name>
</gene>
<dbReference type="GO" id="GO:0016705">
    <property type="term" value="F:oxidoreductase activity, acting on paired donors, with incorporation or reduction of molecular oxygen"/>
    <property type="evidence" value="ECO:0007669"/>
    <property type="project" value="InterPro"/>
</dbReference>
<dbReference type="InterPro" id="IPR017972">
    <property type="entry name" value="Cyt_P450_CS"/>
</dbReference>
<keyword evidence="1 2" id="KW-0479">Metal-binding</keyword>
<keyword evidence="3" id="KW-1133">Transmembrane helix</keyword>
<dbReference type="EMBL" id="KI392503">
    <property type="protein sequence ID" value="ERN15343.1"/>
    <property type="molecule type" value="Genomic_DNA"/>
</dbReference>
<keyword evidence="3" id="KW-0812">Transmembrane</keyword>
<accession>U5D4Q9</accession>
<dbReference type="OrthoDB" id="1470350at2759"/>
<keyword evidence="1 2" id="KW-0408">Iron</keyword>
<evidence type="ECO:0008006" key="6">
    <source>
        <dbReference type="Google" id="ProtNLM"/>
    </source>
</evidence>
<dbReference type="HOGENOM" id="CLU_001570_5_9_1"/>
<dbReference type="InterPro" id="IPR002401">
    <property type="entry name" value="Cyt_P450_E_grp-I"/>
</dbReference>
<dbReference type="OMA" id="WKRHGVK"/>
<dbReference type="GO" id="GO:0004497">
    <property type="term" value="F:monooxygenase activity"/>
    <property type="evidence" value="ECO:0007669"/>
    <property type="project" value="UniProtKB-KW"/>
</dbReference>